<feature type="binding site" evidence="7">
    <location>
        <position position="145"/>
    </location>
    <ligand>
        <name>Zn(2+)</name>
        <dbReference type="ChEBI" id="CHEBI:29105"/>
        <label>2</label>
    </ligand>
</feature>
<dbReference type="HAMAP" id="MF_00152">
    <property type="entry name" value="Nfo"/>
    <property type="match status" value="1"/>
</dbReference>
<keyword evidence="6 7" id="KW-0234">DNA repair</keyword>
<dbReference type="InterPro" id="IPR018246">
    <property type="entry name" value="AP_endonuc_F2_Zn_BS"/>
</dbReference>
<dbReference type="PANTHER" id="PTHR21445:SF0">
    <property type="entry name" value="APURINIC-APYRIMIDINIC ENDONUCLEASE"/>
    <property type="match status" value="1"/>
</dbReference>
<keyword evidence="5 7" id="KW-0862">Zinc</keyword>
<evidence type="ECO:0000256" key="3">
    <source>
        <dbReference type="ARBA" id="ARBA00022763"/>
    </source>
</evidence>
<dbReference type="GO" id="GO:0008270">
    <property type="term" value="F:zinc ion binding"/>
    <property type="evidence" value="ECO:0007669"/>
    <property type="project" value="UniProtKB-UniRule"/>
</dbReference>
<dbReference type="GO" id="GO:0008081">
    <property type="term" value="F:phosphoric diester hydrolase activity"/>
    <property type="evidence" value="ECO:0007669"/>
    <property type="project" value="TreeGrafter"/>
</dbReference>
<dbReference type="NCBIfam" id="TIGR00587">
    <property type="entry name" value="nfo"/>
    <property type="match status" value="1"/>
</dbReference>
<evidence type="ECO:0000313" key="9">
    <source>
        <dbReference type="EMBL" id="ACZ09058.1"/>
    </source>
</evidence>
<feature type="binding site" evidence="7">
    <location>
        <position position="109"/>
    </location>
    <ligand>
        <name>Zn(2+)</name>
        <dbReference type="ChEBI" id="CHEBI:29105"/>
        <label>1</label>
    </ligand>
</feature>
<dbReference type="Gene3D" id="3.20.20.150">
    <property type="entry name" value="Divalent-metal-dependent TIM barrel enzymes"/>
    <property type="match status" value="1"/>
</dbReference>
<keyword evidence="7" id="KW-0540">Nuclease</keyword>
<feature type="binding site" evidence="7">
    <location>
        <position position="231"/>
    </location>
    <ligand>
        <name>Zn(2+)</name>
        <dbReference type="ChEBI" id="CHEBI:29105"/>
        <label>3</label>
    </ligand>
</feature>
<name>D1AKE2_SEBTE</name>
<sequence length="281" mass="31687">MKYIGAHVSASGGVSQAPINAKNINAKAFGLFVKNQKRWEAKPLESSEIEKFKNEINEFGYNAEHILPHAGYLINLGNPEIEKREKSYNSMIDEAGRCEQLGLTLINVHPGSHLKAITEEECIELIADSINNVHAATDFINIVLENTAGMGSNMGYKFEHLRDIISLVKDQSRVGVCIDTCHAFAAGYDLRTEKAYKNTMDAFESIVGFKYLKGIHLNDSMYDLGLKKDRHESLLKGKLGEECFRLIMNDKRLDDIPIILETIDDTIWKKELEFLYSLSKN</sequence>
<dbReference type="GO" id="GO:0008833">
    <property type="term" value="F:deoxyribonuclease IV (phage-T4-induced) activity"/>
    <property type="evidence" value="ECO:0007669"/>
    <property type="project" value="UniProtKB-UniRule"/>
</dbReference>
<keyword evidence="7 9" id="KW-0255">Endonuclease</keyword>
<dbReference type="InterPro" id="IPR001719">
    <property type="entry name" value="AP_endonuc_2"/>
</dbReference>
<dbReference type="RefSeq" id="WP_012861652.1">
    <property type="nucleotide sequence ID" value="NC_013517.1"/>
</dbReference>
<comment type="cofactor">
    <cofactor evidence="7">
        <name>Zn(2+)</name>
        <dbReference type="ChEBI" id="CHEBI:29105"/>
    </cofactor>
    <text evidence="7">Binds 3 Zn(2+) ions.</text>
</comment>
<dbReference type="STRING" id="526218.Sterm_2204"/>
<dbReference type="NCBIfam" id="NF002199">
    <property type="entry name" value="PRK01060.1-4"/>
    <property type="match status" value="1"/>
</dbReference>
<feature type="binding site" evidence="7">
    <location>
        <position position="229"/>
    </location>
    <ligand>
        <name>Zn(2+)</name>
        <dbReference type="ChEBI" id="CHEBI:29105"/>
        <label>3</label>
    </ligand>
</feature>
<feature type="binding site" evidence="7">
    <location>
        <position position="69"/>
    </location>
    <ligand>
        <name>Zn(2+)</name>
        <dbReference type="ChEBI" id="CHEBI:29105"/>
        <label>1</label>
    </ligand>
</feature>
<reference evidence="10" key="1">
    <citation type="submission" date="2009-09" db="EMBL/GenBank/DDBJ databases">
        <title>The complete chromosome of Sebaldella termitidis ATCC 33386.</title>
        <authorList>
            <consortium name="US DOE Joint Genome Institute (JGI-PGF)"/>
            <person name="Lucas S."/>
            <person name="Copeland A."/>
            <person name="Lapidus A."/>
            <person name="Glavina del Rio T."/>
            <person name="Dalin E."/>
            <person name="Tice H."/>
            <person name="Bruce D."/>
            <person name="Goodwin L."/>
            <person name="Pitluck S."/>
            <person name="Kyrpides N."/>
            <person name="Mavromatis K."/>
            <person name="Ivanova N."/>
            <person name="Mikhailova N."/>
            <person name="Sims D."/>
            <person name="Meincke L."/>
            <person name="Brettin T."/>
            <person name="Detter J.C."/>
            <person name="Han C."/>
            <person name="Larimer F."/>
            <person name="Land M."/>
            <person name="Hauser L."/>
            <person name="Markowitz V."/>
            <person name="Cheng J.F."/>
            <person name="Hugenholtz P."/>
            <person name="Woyke T."/>
            <person name="Wu D."/>
            <person name="Eisen J.A."/>
        </authorList>
    </citation>
    <scope>NUCLEOTIDE SEQUENCE [LARGE SCALE GENOMIC DNA]</scope>
    <source>
        <strain evidence="10">ATCC 33386 / NCTC 11300</strain>
    </source>
</reference>
<dbReference type="InterPro" id="IPR013022">
    <property type="entry name" value="Xyl_isomerase-like_TIM-brl"/>
</dbReference>
<dbReference type="PANTHER" id="PTHR21445">
    <property type="entry name" value="ENDONUCLEASE IV ENDODEOXYRIBONUCLEASE IV"/>
    <property type="match status" value="1"/>
</dbReference>
<feature type="binding site" evidence="7">
    <location>
        <position position="182"/>
    </location>
    <ligand>
        <name>Zn(2+)</name>
        <dbReference type="ChEBI" id="CHEBI:29105"/>
        <label>3</label>
    </ligand>
</feature>
<evidence type="ECO:0000256" key="6">
    <source>
        <dbReference type="ARBA" id="ARBA00023204"/>
    </source>
</evidence>
<keyword evidence="3 7" id="KW-0227">DNA damage</keyword>
<keyword evidence="4 7" id="KW-0378">Hydrolase</keyword>
<feature type="binding site" evidence="7">
    <location>
        <position position="216"/>
    </location>
    <ligand>
        <name>Zn(2+)</name>
        <dbReference type="ChEBI" id="CHEBI:29105"/>
        <label>2</label>
    </ligand>
</feature>
<dbReference type="EC" id="3.1.21.2" evidence="7"/>
<comment type="catalytic activity">
    <reaction evidence="7">
        <text>Endonucleolytic cleavage to 5'-phosphooligonucleotide end-products.</text>
        <dbReference type="EC" id="3.1.21.2"/>
    </reaction>
</comment>
<evidence type="ECO:0000259" key="8">
    <source>
        <dbReference type="Pfam" id="PF01261"/>
    </source>
</evidence>
<feature type="binding site" evidence="7">
    <location>
        <position position="261"/>
    </location>
    <ligand>
        <name>Zn(2+)</name>
        <dbReference type="ChEBI" id="CHEBI:29105"/>
        <label>2</label>
    </ligand>
</feature>
<dbReference type="PROSITE" id="PS00730">
    <property type="entry name" value="AP_NUCLEASE_F2_2"/>
    <property type="match status" value="1"/>
</dbReference>
<dbReference type="EMBL" id="CP001739">
    <property type="protein sequence ID" value="ACZ09058.1"/>
    <property type="molecule type" value="Genomic_DNA"/>
</dbReference>
<keyword evidence="2 7" id="KW-0479">Metal-binding</keyword>
<dbReference type="KEGG" id="str:Sterm_2204"/>
<evidence type="ECO:0000313" key="10">
    <source>
        <dbReference type="Proteomes" id="UP000000845"/>
    </source>
</evidence>
<evidence type="ECO:0000256" key="1">
    <source>
        <dbReference type="ARBA" id="ARBA00005340"/>
    </source>
</evidence>
<evidence type="ECO:0000256" key="5">
    <source>
        <dbReference type="ARBA" id="ARBA00022833"/>
    </source>
</evidence>
<comment type="similarity">
    <text evidence="1 7">Belongs to the AP endonuclease 2 family.</text>
</comment>
<dbReference type="SMART" id="SM00518">
    <property type="entry name" value="AP2Ec"/>
    <property type="match status" value="1"/>
</dbReference>
<dbReference type="GO" id="GO:0006284">
    <property type="term" value="P:base-excision repair"/>
    <property type="evidence" value="ECO:0007669"/>
    <property type="project" value="TreeGrafter"/>
</dbReference>
<dbReference type="PROSITE" id="PS00731">
    <property type="entry name" value="AP_NUCLEASE_F2_3"/>
    <property type="match status" value="1"/>
</dbReference>
<evidence type="ECO:0000256" key="4">
    <source>
        <dbReference type="ARBA" id="ARBA00022801"/>
    </source>
</evidence>
<dbReference type="FunFam" id="3.20.20.150:FF:000001">
    <property type="entry name" value="Probable endonuclease 4"/>
    <property type="match status" value="1"/>
</dbReference>
<feature type="binding site" evidence="7">
    <location>
        <position position="145"/>
    </location>
    <ligand>
        <name>Zn(2+)</name>
        <dbReference type="ChEBI" id="CHEBI:29105"/>
        <label>1</label>
    </ligand>
</feature>
<dbReference type="AlphaFoldDB" id="D1AKE2"/>
<evidence type="ECO:0000256" key="2">
    <source>
        <dbReference type="ARBA" id="ARBA00022723"/>
    </source>
</evidence>
<proteinExistence type="inferred from homology"/>
<comment type="function">
    <text evidence="7">Endonuclease IV plays a role in DNA repair. It cleaves phosphodiester bonds at apurinic or apyrimidinic (AP) sites, generating a 3'-hydroxyl group and a 5'-terminal sugar phosphate.</text>
</comment>
<gene>
    <name evidence="7" type="primary">nfo</name>
    <name evidence="9" type="ordered locus">Sterm_2204</name>
</gene>
<dbReference type="GO" id="GO:0003906">
    <property type="term" value="F:DNA-(apurinic or apyrimidinic site) endonuclease activity"/>
    <property type="evidence" value="ECO:0007669"/>
    <property type="project" value="TreeGrafter"/>
</dbReference>
<protein>
    <recommendedName>
        <fullName evidence="7">Probable endonuclease 4</fullName>
        <ecNumber evidence="7">3.1.21.2</ecNumber>
    </recommendedName>
    <alternativeName>
        <fullName evidence="7">Endodeoxyribonuclease IV</fullName>
    </alternativeName>
    <alternativeName>
        <fullName evidence="7">Endonuclease IV</fullName>
    </alternativeName>
</protein>
<keyword evidence="10" id="KW-1185">Reference proteome</keyword>
<dbReference type="HOGENOM" id="CLU_025885_0_4_0"/>
<reference evidence="9 10" key="2">
    <citation type="journal article" date="2010" name="Stand. Genomic Sci.">
        <title>Complete genome sequence of Sebaldella termitidis type strain (NCTC 11300).</title>
        <authorList>
            <person name="Harmon-Smith M."/>
            <person name="Celia L."/>
            <person name="Chertkov O."/>
            <person name="Lapidus A."/>
            <person name="Copeland A."/>
            <person name="Glavina Del Rio T."/>
            <person name="Nolan M."/>
            <person name="Lucas S."/>
            <person name="Tice H."/>
            <person name="Cheng J.F."/>
            <person name="Han C."/>
            <person name="Detter J.C."/>
            <person name="Bruce D."/>
            <person name="Goodwin L."/>
            <person name="Pitluck S."/>
            <person name="Pati A."/>
            <person name="Liolios K."/>
            <person name="Ivanova N."/>
            <person name="Mavromatis K."/>
            <person name="Mikhailova N."/>
            <person name="Chen A."/>
            <person name="Palaniappan K."/>
            <person name="Land M."/>
            <person name="Hauser L."/>
            <person name="Chang Y.J."/>
            <person name="Jeffries C.D."/>
            <person name="Brettin T."/>
            <person name="Goker M."/>
            <person name="Beck B."/>
            <person name="Bristow J."/>
            <person name="Eisen J.A."/>
            <person name="Markowitz V."/>
            <person name="Hugenholtz P."/>
            <person name="Kyrpides N.C."/>
            <person name="Klenk H.P."/>
            <person name="Chen F."/>
        </authorList>
    </citation>
    <scope>NUCLEOTIDE SEQUENCE [LARGE SCALE GENOMIC DNA]</scope>
    <source>
        <strain evidence="10">ATCC 33386 / NCTC 11300</strain>
    </source>
</reference>
<dbReference type="PROSITE" id="PS51432">
    <property type="entry name" value="AP_NUCLEASE_F2_4"/>
    <property type="match status" value="1"/>
</dbReference>
<dbReference type="SUPFAM" id="SSF51658">
    <property type="entry name" value="Xylose isomerase-like"/>
    <property type="match status" value="1"/>
</dbReference>
<dbReference type="CDD" id="cd00019">
    <property type="entry name" value="AP2Ec"/>
    <property type="match status" value="1"/>
</dbReference>
<dbReference type="GO" id="GO:0003677">
    <property type="term" value="F:DNA binding"/>
    <property type="evidence" value="ECO:0007669"/>
    <property type="project" value="InterPro"/>
</dbReference>
<dbReference type="Pfam" id="PF01261">
    <property type="entry name" value="AP_endonuc_2"/>
    <property type="match status" value="1"/>
</dbReference>
<evidence type="ECO:0000256" key="7">
    <source>
        <dbReference type="HAMAP-Rule" id="MF_00152"/>
    </source>
</evidence>
<accession>D1AKE2</accession>
<dbReference type="Proteomes" id="UP000000845">
    <property type="component" value="Chromosome"/>
</dbReference>
<dbReference type="PROSITE" id="PS00729">
    <property type="entry name" value="AP_NUCLEASE_F2_1"/>
    <property type="match status" value="1"/>
</dbReference>
<feature type="binding site" evidence="7">
    <location>
        <position position="179"/>
    </location>
    <ligand>
        <name>Zn(2+)</name>
        <dbReference type="ChEBI" id="CHEBI:29105"/>
        <label>2</label>
    </ligand>
</feature>
<feature type="domain" description="Xylose isomerase-like TIM barrel" evidence="8">
    <location>
        <begin position="21"/>
        <end position="277"/>
    </location>
</feature>
<dbReference type="InterPro" id="IPR036237">
    <property type="entry name" value="Xyl_isomerase-like_sf"/>
</dbReference>
<dbReference type="eggNOG" id="COG0648">
    <property type="taxonomic scope" value="Bacteria"/>
</dbReference>
<organism evidence="9 10">
    <name type="scientific">Sebaldella termitidis (strain ATCC 33386 / NCTC 11300)</name>
    <dbReference type="NCBI Taxonomy" id="526218"/>
    <lineage>
        <taxon>Bacteria</taxon>
        <taxon>Fusobacteriati</taxon>
        <taxon>Fusobacteriota</taxon>
        <taxon>Fusobacteriia</taxon>
        <taxon>Fusobacteriales</taxon>
        <taxon>Leptotrichiaceae</taxon>
        <taxon>Sebaldella</taxon>
    </lineage>
</organism>